<evidence type="ECO:0000313" key="2">
    <source>
        <dbReference type="EMBL" id="KZP25584.1"/>
    </source>
</evidence>
<dbReference type="AlphaFoldDB" id="A0A166P0V2"/>
<gene>
    <name evidence="2" type="ORF">FIBSPDRAFT_855780</name>
</gene>
<feature type="compositionally biased region" description="Low complexity" evidence="1">
    <location>
        <begin position="24"/>
        <end position="45"/>
    </location>
</feature>
<organism evidence="2 3">
    <name type="scientific">Athelia psychrophila</name>
    <dbReference type="NCBI Taxonomy" id="1759441"/>
    <lineage>
        <taxon>Eukaryota</taxon>
        <taxon>Fungi</taxon>
        <taxon>Dikarya</taxon>
        <taxon>Basidiomycota</taxon>
        <taxon>Agaricomycotina</taxon>
        <taxon>Agaricomycetes</taxon>
        <taxon>Agaricomycetidae</taxon>
        <taxon>Atheliales</taxon>
        <taxon>Atheliaceae</taxon>
        <taxon>Athelia</taxon>
    </lineage>
</organism>
<proteinExistence type="predicted"/>
<dbReference type="OrthoDB" id="2864141at2759"/>
<reference evidence="2 3" key="1">
    <citation type="journal article" date="2016" name="Mol. Biol. Evol.">
        <title>Comparative Genomics of Early-Diverging Mushroom-Forming Fungi Provides Insights into the Origins of Lignocellulose Decay Capabilities.</title>
        <authorList>
            <person name="Nagy L.G."/>
            <person name="Riley R."/>
            <person name="Tritt A."/>
            <person name="Adam C."/>
            <person name="Daum C."/>
            <person name="Floudas D."/>
            <person name="Sun H."/>
            <person name="Yadav J.S."/>
            <person name="Pangilinan J."/>
            <person name="Larsson K.H."/>
            <person name="Matsuura K."/>
            <person name="Barry K."/>
            <person name="Labutti K."/>
            <person name="Kuo R."/>
            <person name="Ohm R.A."/>
            <person name="Bhattacharya S.S."/>
            <person name="Shirouzu T."/>
            <person name="Yoshinaga Y."/>
            <person name="Martin F.M."/>
            <person name="Grigoriev I.V."/>
            <person name="Hibbett D.S."/>
        </authorList>
    </citation>
    <scope>NUCLEOTIDE SEQUENCE [LARGE SCALE GENOMIC DNA]</scope>
    <source>
        <strain evidence="2 3">CBS 109695</strain>
    </source>
</reference>
<keyword evidence="3" id="KW-1185">Reference proteome</keyword>
<evidence type="ECO:0000256" key="1">
    <source>
        <dbReference type="SAM" id="MobiDB-lite"/>
    </source>
</evidence>
<protein>
    <submittedName>
        <fullName evidence="2">Uncharacterized protein</fullName>
    </submittedName>
</protein>
<feature type="region of interest" description="Disordered" evidence="1">
    <location>
        <begin position="17"/>
        <end position="46"/>
    </location>
</feature>
<sequence>MSTVTFESSGRFVFECQEDKRSDSPSSSRRSSRSYKSSASARSPSKFVHRQVLRAWKSMTRATQKSHHASILPSDFVIVTGRGSNRRSVLFA</sequence>
<accession>A0A166P0V2</accession>
<dbReference type="Proteomes" id="UP000076532">
    <property type="component" value="Unassembled WGS sequence"/>
</dbReference>
<name>A0A166P0V2_9AGAM</name>
<evidence type="ECO:0000313" key="3">
    <source>
        <dbReference type="Proteomes" id="UP000076532"/>
    </source>
</evidence>
<dbReference type="EMBL" id="KV417520">
    <property type="protein sequence ID" value="KZP25584.1"/>
    <property type="molecule type" value="Genomic_DNA"/>
</dbReference>